<accession>A0A0S8JS49</accession>
<gene>
    <name evidence="1" type="ORF">AMJ74_06630</name>
</gene>
<reference evidence="1 2" key="1">
    <citation type="journal article" date="2015" name="Microbiome">
        <title>Genomic resolution of linkages in carbon, nitrogen, and sulfur cycling among widespread estuary sediment bacteria.</title>
        <authorList>
            <person name="Baker B.J."/>
            <person name="Lazar C.S."/>
            <person name="Teske A.P."/>
            <person name="Dick G.J."/>
        </authorList>
    </citation>
    <scope>NUCLEOTIDE SEQUENCE [LARGE SCALE GENOMIC DNA]</scope>
    <source>
        <strain evidence="1">SM1_77</strain>
    </source>
</reference>
<dbReference type="EMBL" id="LJVE01000150">
    <property type="protein sequence ID" value="KPL12566.1"/>
    <property type="molecule type" value="Genomic_DNA"/>
</dbReference>
<name>A0A0S8JS49_UNCW3</name>
<evidence type="ECO:0000313" key="1">
    <source>
        <dbReference type="EMBL" id="KPL12566.1"/>
    </source>
</evidence>
<evidence type="ECO:0000313" key="2">
    <source>
        <dbReference type="Proteomes" id="UP000050975"/>
    </source>
</evidence>
<organism evidence="1 2">
    <name type="scientific">candidate division WOR_3 bacterium SM1_77</name>
    <dbReference type="NCBI Taxonomy" id="1703778"/>
    <lineage>
        <taxon>Bacteria</taxon>
        <taxon>Bacteria division WOR-3</taxon>
    </lineage>
</organism>
<proteinExistence type="predicted"/>
<comment type="caution">
    <text evidence="1">The sequence shown here is derived from an EMBL/GenBank/DDBJ whole genome shotgun (WGS) entry which is preliminary data.</text>
</comment>
<feature type="non-terminal residue" evidence="1">
    <location>
        <position position="1"/>
    </location>
</feature>
<dbReference type="AlphaFoldDB" id="A0A0S8JS49"/>
<evidence type="ECO:0008006" key="3">
    <source>
        <dbReference type="Google" id="ProtNLM"/>
    </source>
</evidence>
<dbReference type="Proteomes" id="UP000050975">
    <property type="component" value="Unassembled WGS sequence"/>
</dbReference>
<sequence>AEKKHQFGAIIFSGPLLLPEGNNYRVFDITGRVVAPDKIQPGVYFIEVNGQITRKVIKIR</sequence>
<protein>
    <recommendedName>
        <fullName evidence="3">Secretion system C-terminal sorting domain-containing protein</fullName>
    </recommendedName>
</protein>